<sequence>MCSSRDSALPETLYARLFARFYDRFMNRIETTVLLHRRKRLLRPLRGKILEVGSGTGINFPLYSPGADVLAIEPSRSMMQKAEERMTSLGFSRNAGSSPEIRTATLGIGDPELENLVPPNSVDAVVFTLVLCTVPDPEYAIRFAKSRLKKGGKLLLLEHVRASTSAGRILQKTLNPFWTRFAQGCNLDREPVSLVRAAGFRLLEEDRFRDTLPFYQAIYESI</sequence>
<dbReference type="CDD" id="cd02440">
    <property type="entry name" value="AdoMet_MTases"/>
    <property type="match status" value="1"/>
</dbReference>
<dbReference type="GO" id="GO:0032259">
    <property type="term" value="P:methylation"/>
    <property type="evidence" value="ECO:0007669"/>
    <property type="project" value="UniProtKB-KW"/>
</dbReference>
<dbReference type="InterPro" id="IPR052356">
    <property type="entry name" value="Thiol_S-MT"/>
</dbReference>
<dbReference type="PANTHER" id="PTHR45036:SF1">
    <property type="entry name" value="METHYLTRANSFERASE LIKE 7A"/>
    <property type="match status" value="1"/>
</dbReference>
<dbReference type="SUPFAM" id="SSF53335">
    <property type="entry name" value="S-adenosyl-L-methionine-dependent methyltransferases"/>
    <property type="match status" value="1"/>
</dbReference>
<dbReference type="EMBL" id="RQFA01000046">
    <property type="protein sequence ID" value="TGK33335.1"/>
    <property type="molecule type" value="Genomic_DNA"/>
</dbReference>
<reference evidence="1" key="1">
    <citation type="journal article" date="2019" name="PLoS Negl. Trop. Dis.">
        <title>Revisiting the worldwide diversity of Leptospira species in the environment.</title>
        <authorList>
            <person name="Vincent A.T."/>
            <person name="Schiettekatte O."/>
            <person name="Bourhy P."/>
            <person name="Veyrier F.J."/>
            <person name="Picardeau M."/>
        </authorList>
    </citation>
    <scope>NUCLEOTIDE SEQUENCE [LARGE SCALE GENOMIC DNA]</scope>
    <source>
        <strain evidence="1">201800299</strain>
    </source>
</reference>
<accession>A0A5F1YKF7</accession>
<dbReference type="Pfam" id="PF13489">
    <property type="entry name" value="Methyltransf_23"/>
    <property type="match status" value="1"/>
</dbReference>
<dbReference type="Proteomes" id="UP000298277">
    <property type="component" value="Unassembled WGS sequence"/>
</dbReference>
<protein>
    <submittedName>
        <fullName evidence="1">Class I SAM-dependent methyltransferase</fullName>
    </submittedName>
</protein>
<dbReference type="PANTHER" id="PTHR45036">
    <property type="entry name" value="METHYLTRANSFERASE LIKE 7B"/>
    <property type="match status" value="1"/>
</dbReference>
<dbReference type="AlphaFoldDB" id="A0A5F1YKF7"/>
<evidence type="ECO:0000313" key="1">
    <source>
        <dbReference type="EMBL" id="TGK33335.1"/>
    </source>
</evidence>
<organism evidence="1 2">
    <name type="scientific">Leptospira gomenensis</name>
    <dbReference type="NCBI Taxonomy" id="2484974"/>
    <lineage>
        <taxon>Bacteria</taxon>
        <taxon>Pseudomonadati</taxon>
        <taxon>Spirochaetota</taxon>
        <taxon>Spirochaetia</taxon>
        <taxon>Leptospirales</taxon>
        <taxon>Leptospiraceae</taxon>
        <taxon>Leptospira</taxon>
    </lineage>
</organism>
<dbReference type="InterPro" id="IPR029063">
    <property type="entry name" value="SAM-dependent_MTases_sf"/>
</dbReference>
<name>A0A5F1YKF7_9LEPT</name>
<dbReference type="OrthoDB" id="9772751at2"/>
<comment type="caution">
    <text evidence="1">The sequence shown here is derived from an EMBL/GenBank/DDBJ whole genome shotgun (WGS) entry which is preliminary data.</text>
</comment>
<keyword evidence="1" id="KW-0808">Transferase</keyword>
<dbReference type="Gene3D" id="3.40.50.150">
    <property type="entry name" value="Vaccinia Virus protein VP39"/>
    <property type="match status" value="1"/>
</dbReference>
<evidence type="ECO:0000313" key="2">
    <source>
        <dbReference type="Proteomes" id="UP000298277"/>
    </source>
</evidence>
<keyword evidence="1" id="KW-0489">Methyltransferase</keyword>
<gene>
    <name evidence="1" type="ORF">EHQ17_11115</name>
</gene>
<keyword evidence="2" id="KW-1185">Reference proteome</keyword>
<proteinExistence type="predicted"/>
<dbReference type="GO" id="GO:0008168">
    <property type="term" value="F:methyltransferase activity"/>
    <property type="evidence" value="ECO:0007669"/>
    <property type="project" value="UniProtKB-KW"/>
</dbReference>